<gene>
    <name evidence="1" type="ORF">AK812_SmicGene28899</name>
</gene>
<evidence type="ECO:0000313" key="2">
    <source>
        <dbReference type="Proteomes" id="UP000186817"/>
    </source>
</evidence>
<dbReference type="OrthoDB" id="408479at2759"/>
<proteinExistence type="predicted"/>
<sequence length="352" mass="39501">MLTIAALVNSEDDLKRSTNGDDVTMSSDAEVYAESKQSIFPLSNALFDKGWHDLIRVAPTLNEPVDFQKSEKVLTILTERLQNLPEDQQATSKVHIHLCLQAVVFEHLAILLHESSVDAGSDMEATVQRVYIENIAEILKLVPRPPIVMIDHDKRFYASAHRTLRQREEFPGYDAACAYITMELRLRGYVVVHGSSFWCKMVSSLRDGEYGTHVISYTCITTGPLQSTRNNSFAIDIPQFQEIWTDSTKLHFEVEIRMKNCWETYLSYRLGFSPLYSAKESISLITAGVGVPRLVPDEVNAEDGQPDEEVTDIPNAVDVTNAVKARAWDALNMLFNANIEVDNANSATLCVL</sequence>
<dbReference type="EMBL" id="LSRX01000751">
    <property type="protein sequence ID" value="OLP89642.1"/>
    <property type="molecule type" value="Genomic_DNA"/>
</dbReference>
<keyword evidence="2" id="KW-1185">Reference proteome</keyword>
<accession>A0A1Q9D391</accession>
<dbReference type="Proteomes" id="UP000186817">
    <property type="component" value="Unassembled WGS sequence"/>
</dbReference>
<organism evidence="1 2">
    <name type="scientific">Symbiodinium microadriaticum</name>
    <name type="common">Dinoflagellate</name>
    <name type="synonym">Zooxanthella microadriatica</name>
    <dbReference type="NCBI Taxonomy" id="2951"/>
    <lineage>
        <taxon>Eukaryota</taxon>
        <taxon>Sar</taxon>
        <taxon>Alveolata</taxon>
        <taxon>Dinophyceae</taxon>
        <taxon>Suessiales</taxon>
        <taxon>Symbiodiniaceae</taxon>
        <taxon>Symbiodinium</taxon>
    </lineage>
</organism>
<comment type="caution">
    <text evidence="1">The sequence shown here is derived from an EMBL/GenBank/DDBJ whole genome shotgun (WGS) entry which is preliminary data.</text>
</comment>
<dbReference type="AlphaFoldDB" id="A0A1Q9D391"/>
<evidence type="ECO:0000313" key="1">
    <source>
        <dbReference type="EMBL" id="OLP89642.1"/>
    </source>
</evidence>
<name>A0A1Q9D391_SYMMI</name>
<reference evidence="1 2" key="1">
    <citation type="submission" date="2016-02" db="EMBL/GenBank/DDBJ databases">
        <title>Genome analysis of coral dinoflagellate symbionts highlights evolutionary adaptations to a symbiotic lifestyle.</title>
        <authorList>
            <person name="Aranda M."/>
            <person name="Li Y."/>
            <person name="Liew Y.J."/>
            <person name="Baumgarten S."/>
            <person name="Simakov O."/>
            <person name="Wilson M."/>
            <person name="Piel J."/>
            <person name="Ashoor H."/>
            <person name="Bougouffa S."/>
            <person name="Bajic V.B."/>
            <person name="Ryu T."/>
            <person name="Ravasi T."/>
            <person name="Bayer T."/>
            <person name="Micklem G."/>
            <person name="Kim H."/>
            <person name="Bhak J."/>
            <person name="Lajeunesse T.C."/>
            <person name="Voolstra C.R."/>
        </authorList>
    </citation>
    <scope>NUCLEOTIDE SEQUENCE [LARGE SCALE GENOMIC DNA]</scope>
    <source>
        <strain evidence="1 2">CCMP2467</strain>
    </source>
</reference>
<protein>
    <submittedName>
        <fullName evidence="1">Uncharacterized protein</fullName>
    </submittedName>
</protein>